<gene>
    <name evidence="1" type="ORF">B0H16DRAFT_1523286</name>
</gene>
<evidence type="ECO:0000313" key="2">
    <source>
        <dbReference type="Proteomes" id="UP001215598"/>
    </source>
</evidence>
<organism evidence="1 2">
    <name type="scientific">Mycena metata</name>
    <dbReference type="NCBI Taxonomy" id="1033252"/>
    <lineage>
        <taxon>Eukaryota</taxon>
        <taxon>Fungi</taxon>
        <taxon>Dikarya</taxon>
        <taxon>Basidiomycota</taxon>
        <taxon>Agaricomycotina</taxon>
        <taxon>Agaricomycetes</taxon>
        <taxon>Agaricomycetidae</taxon>
        <taxon>Agaricales</taxon>
        <taxon>Marasmiineae</taxon>
        <taxon>Mycenaceae</taxon>
        <taxon>Mycena</taxon>
    </lineage>
</organism>
<keyword evidence="2" id="KW-1185">Reference proteome</keyword>
<comment type="caution">
    <text evidence="1">The sequence shown here is derived from an EMBL/GenBank/DDBJ whole genome shotgun (WGS) entry which is preliminary data.</text>
</comment>
<reference evidence="1" key="1">
    <citation type="submission" date="2023-03" db="EMBL/GenBank/DDBJ databases">
        <title>Massive genome expansion in bonnet fungi (Mycena s.s.) driven by repeated elements and novel gene families across ecological guilds.</title>
        <authorList>
            <consortium name="Lawrence Berkeley National Laboratory"/>
            <person name="Harder C.B."/>
            <person name="Miyauchi S."/>
            <person name="Viragh M."/>
            <person name="Kuo A."/>
            <person name="Thoen E."/>
            <person name="Andreopoulos B."/>
            <person name="Lu D."/>
            <person name="Skrede I."/>
            <person name="Drula E."/>
            <person name="Henrissat B."/>
            <person name="Morin E."/>
            <person name="Kohler A."/>
            <person name="Barry K."/>
            <person name="LaButti K."/>
            <person name="Morin E."/>
            <person name="Salamov A."/>
            <person name="Lipzen A."/>
            <person name="Mereny Z."/>
            <person name="Hegedus B."/>
            <person name="Baldrian P."/>
            <person name="Stursova M."/>
            <person name="Weitz H."/>
            <person name="Taylor A."/>
            <person name="Grigoriev I.V."/>
            <person name="Nagy L.G."/>
            <person name="Martin F."/>
            <person name="Kauserud H."/>
        </authorList>
    </citation>
    <scope>NUCLEOTIDE SEQUENCE</scope>
    <source>
        <strain evidence="1">CBHHK182m</strain>
    </source>
</reference>
<protein>
    <submittedName>
        <fullName evidence="1">Uncharacterized protein</fullName>
    </submittedName>
</protein>
<dbReference type="AlphaFoldDB" id="A0AAD7JJI7"/>
<dbReference type="Proteomes" id="UP001215598">
    <property type="component" value="Unassembled WGS sequence"/>
</dbReference>
<accession>A0AAD7JJI7</accession>
<evidence type="ECO:0000313" key="1">
    <source>
        <dbReference type="EMBL" id="KAJ7766179.1"/>
    </source>
</evidence>
<name>A0AAD7JJI7_9AGAR</name>
<proteinExistence type="predicted"/>
<dbReference type="EMBL" id="JARKIB010000024">
    <property type="protein sequence ID" value="KAJ7766179.1"/>
    <property type="molecule type" value="Genomic_DNA"/>
</dbReference>
<sequence length="294" mass="34373">MTLDRSPNPALHRGPKQGHYIQLCSRRRTSTMESQYIQQPRTPFVAALRLFAVEWLQDIRHRAALQTLYPDQYPYDPTLLPHRFPYTQIPVGTTPPFLSDFIPHHRTSNQVWLIYYGRNPDAHSLLWMMNFEDILLGVFEIPARIYDDPHRAFPIAHDLVLEGMLESVYNRATFILEYAYHPRDTGPGVRRNYAVEEVHLVNQLTWVQRRLIATRNMQGCLCCNLLVPRPRERCLACEQYLLLLQLEPNLPANPSSRERLPPVLPLLGIVRLSAYMFRLEFGWMDLLFAVVVDR</sequence>